<dbReference type="AlphaFoldDB" id="A0A151T8P8"/>
<keyword evidence="2" id="KW-1185">Reference proteome</keyword>
<reference evidence="1 2" key="1">
    <citation type="journal article" date="2012" name="Nat. Biotechnol.">
        <title>Draft genome sequence of pigeonpea (Cajanus cajan), an orphan legume crop of resource-poor farmers.</title>
        <authorList>
            <person name="Varshney R.K."/>
            <person name="Chen W."/>
            <person name="Li Y."/>
            <person name="Bharti A.K."/>
            <person name="Saxena R.K."/>
            <person name="Schlueter J.A."/>
            <person name="Donoghue M.T."/>
            <person name="Azam S."/>
            <person name="Fan G."/>
            <person name="Whaley A.M."/>
            <person name="Farmer A.D."/>
            <person name="Sheridan J."/>
            <person name="Iwata A."/>
            <person name="Tuteja R."/>
            <person name="Penmetsa R.V."/>
            <person name="Wu W."/>
            <person name="Upadhyaya H.D."/>
            <person name="Yang S.P."/>
            <person name="Shah T."/>
            <person name="Saxena K.B."/>
            <person name="Michael T."/>
            <person name="McCombie W.R."/>
            <person name="Yang B."/>
            <person name="Zhang G."/>
            <person name="Yang H."/>
            <person name="Wang J."/>
            <person name="Spillane C."/>
            <person name="Cook D.R."/>
            <person name="May G.D."/>
            <person name="Xu X."/>
            <person name="Jackson S.A."/>
        </authorList>
    </citation>
    <scope>NUCLEOTIDE SEQUENCE [LARGE SCALE GENOMIC DNA]</scope>
    <source>
        <strain evidence="2">cv. Asha</strain>
    </source>
</reference>
<dbReference type="Proteomes" id="UP000075243">
    <property type="component" value="Chromosome 7"/>
</dbReference>
<dbReference type="Gramene" id="C.cajan_17479.t">
    <property type="protein sequence ID" value="C.cajan_17479.t.cds1"/>
    <property type="gene ID" value="C.cajan_17479"/>
</dbReference>
<gene>
    <name evidence="1" type="ORF">KK1_017992</name>
</gene>
<organism evidence="1 2">
    <name type="scientific">Cajanus cajan</name>
    <name type="common">Pigeon pea</name>
    <name type="synonym">Cajanus indicus</name>
    <dbReference type="NCBI Taxonomy" id="3821"/>
    <lineage>
        <taxon>Eukaryota</taxon>
        <taxon>Viridiplantae</taxon>
        <taxon>Streptophyta</taxon>
        <taxon>Embryophyta</taxon>
        <taxon>Tracheophyta</taxon>
        <taxon>Spermatophyta</taxon>
        <taxon>Magnoliopsida</taxon>
        <taxon>eudicotyledons</taxon>
        <taxon>Gunneridae</taxon>
        <taxon>Pentapetalae</taxon>
        <taxon>rosids</taxon>
        <taxon>fabids</taxon>
        <taxon>Fabales</taxon>
        <taxon>Fabaceae</taxon>
        <taxon>Papilionoideae</taxon>
        <taxon>50 kb inversion clade</taxon>
        <taxon>NPAAA clade</taxon>
        <taxon>indigoferoid/millettioid clade</taxon>
        <taxon>Phaseoleae</taxon>
        <taxon>Cajanus</taxon>
    </lineage>
</organism>
<evidence type="ECO:0000313" key="2">
    <source>
        <dbReference type="Proteomes" id="UP000075243"/>
    </source>
</evidence>
<evidence type="ECO:0000313" key="1">
    <source>
        <dbReference type="EMBL" id="KYP63423.1"/>
    </source>
</evidence>
<feature type="non-terminal residue" evidence="1">
    <location>
        <position position="1"/>
    </location>
</feature>
<accession>A0A151T8P8</accession>
<dbReference type="EMBL" id="CM003609">
    <property type="protein sequence ID" value="KYP63423.1"/>
    <property type="molecule type" value="Genomic_DNA"/>
</dbReference>
<name>A0A151T8P8_CAJCA</name>
<protein>
    <submittedName>
        <fullName evidence="1">Uncharacterized protein</fullName>
    </submittedName>
</protein>
<proteinExistence type="predicted"/>
<sequence length="71" mass="8274">GNTISYVKAWKATKKALERAFGNWEESYKLLPRCLQALQVFVPSTIIQVQRCPILENVVLVLGKRRFHRLF</sequence>